<accession>A0A2R3QV29</accession>
<dbReference type="STRING" id="1001585.MDS_2416"/>
<evidence type="ECO:0000313" key="2">
    <source>
        <dbReference type="EMBL" id="AVO55552.1"/>
    </source>
</evidence>
<name>A0A2R3QV29_ECTME</name>
<dbReference type="RefSeq" id="WP_106741088.1">
    <property type="nucleotide sequence ID" value="NZ_CP027657.1"/>
</dbReference>
<gene>
    <name evidence="2" type="ORF">C7A17_23255</name>
</gene>
<feature type="signal peptide" evidence="1">
    <location>
        <begin position="1"/>
        <end position="19"/>
    </location>
</feature>
<evidence type="ECO:0000256" key="1">
    <source>
        <dbReference type="SAM" id="SignalP"/>
    </source>
</evidence>
<dbReference type="Proteomes" id="UP000238327">
    <property type="component" value="Chromosome"/>
</dbReference>
<sequence>MRSQLIAALAFSAAASAFAAPPTPPSSTQIAAWSPEEINEQGPTIEKLLPVTLKGGEQAYLASVSYENAGRNFWAGYLLVRPEIGEARPLEEFGGQYNQIRTLDDYSDSHSAVIIGGAGSGQGSSEASYALVVFDGWSPKTLFTASESDNSGNCGAYVERDCEGNDVFINVFEGDSTSKRIGLAVTNVKYRSPDPETTPYEYSHESQLVFVENPITNQRQVRE</sequence>
<evidence type="ECO:0000313" key="3">
    <source>
        <dbReference type="Proteomes" id="UP000238327"/>
    </source>
</evidence>
<reference evidence="2 3" key="1">
    <citation type="submission" date="2018-03" db="EMBL/GenBank/DDBJ databases">
        <title>Complete genome sequence and methylome analysis of Pseudomonas mendocina NEB 698.</title>
        <authorList>
            <person name="Morgan R.D."/>
        </authorList>
    </citation>
    <scope>NUCLEOTIDE SEQUENCE [LARGE SCALE GENOMIC DNA]</scope>
    <source>
        <strain evidence="2 3">NEB698</strain>
    </source>
</reference>
<feature type="chain" id="PRO_5015307771" description="Lipoprotein" evidence="1">
    <location>
        <begin position="20"/>
        <end position="223"/>
    </location>
</feature>
<protein>
    <recommendedName>
        <fullName evidence="4">Lipoprotein</fullName>
    </recommendedName>
</protein>
<dbReference type="OrthoDB" id="6680454at2"/>
<organism evidence="2 3">
    <name type="scientific">Ectopseudomonas mendocina</name>
    <name type="common">Pseudomonas mendocina</name>
    <dbReference type="NCBI Taxonomy" id="300"/>
    <lineage>
        <taxon>Bacteria</taxon>
        <taxon>Pseudomonadati</taxon>
        <taxon>Pseudomonadota</taxon>
        <taxon>Gammaproteobacteria</taxon>
        <taxon>Pseudomonadales</taxon>
        <taxon>Pseudomonadaceae</taxon>
        <taxon>Ectopseudomonas</taxon>
    </lineage>
</organism>
<keyword evidence="1" id="KW-0732">Signal</keyword>
<evidence type="ECO:0008006" key="4">
    <source>
        <dbReference type="Google" id="ProtNLM"/>
    </source>
</evidence>
<dbReference type="EMBL" id="CP027657">
    <property type="protein sequence ID" value="AVO55552.1"/>
    <property type="molecule type" value="Genomic_DNA"/>
</dbReference>
<dbReference type="AlphaFoldDB" id="A0A2R3QV29"/>
<proteinExistence type="predicted"/>